<evidence type="ECO:0000313" key="3">
    <source>
        <dbReference type="Proteomes" id="UP001196509"/>
    </source>
</evidence>
<keyword evidence="3" id="KW-1185">Reference proteome</keyword>
<evidence type="ECO:0000313" key="2">
    <source>
        <dbReference type="EMBL" id="MBW8637999.1"/>
    </source>
</evidence>
<protein>
    <recommendedName>
        <fullName evidence="1">REase AHJR-like domain-containing protein</fullName>
    </recommendedName>
</protein>
<organism evidence="2 3">
    <name type="scientific">Flavimaribacter sediminis</name>
    <dbReference type="NCBI Taxonomy" id="2865987"/>
    <lineage>
        <taxon>Bacteria</taxon>
        <taxon>Pseudomonadati</taxon>
        <taxon>Pseudomonadota</taxon>
        <taxon>Alphaproteobacteria</taxon>
        <taxon>Hyphomicrobiales</taxon>
        <taxon>Rhizobiaceae</taxon>
        <taxon>Flavimaribacter</taxon>
    </lineage>
</organism>
<dbReference type="AlphaFoldDB" id="A0AAE2ZJL2"/>
<dbReference type="InterPro" id="IPR040902">
    <property type="entry name" value="AHJR-like"/>
</dbReference>
<dbReference type="EMBL" id="JAICBX010000002">
    <property type="protein sequence ID" value="MBW8637999.1"/>
    <property type="molecule type" value="Genomic_DNA"/>
</dbReference>
<comment type="caution">
    <text evidence="2">The sequence shown here is derived from an EMBL/GenBank/DDBJ whole genome shotgun (WGS) entry which is preliminary data.</text>
</comment>
<dbReference type="Pfam" id="PF18743">
    <property type="entry name" value="AHJR-like"/>
    <property type="match status" value="1"/>
</dbReference>
<reference evidence="2" key="1">
    <citation type="submission" date="2021-08" db="EMBL/GenBank/DDBJ databases">
        <title>Hoeflea bacterium WL0058 sp. nov., isolated from the sediment.</title>
        <authorList>
            <person name="Wang L."/>
            <person name="Zhang D."/>
        </authorList>
    </citation>
    <scope>NUCLEOTIDE SEQUENCE</scope>
    <source>
        <strain evidence="2">WL0058</strain>
    </source>
</reference>
<proteinExistence type="predicted"/>
<accession>A0AAE2ZJL2</accession>
<sequence length="219" mass="24909">MTERQHTNHAVLDSHEPSWVAQGYRVIREPSGSYLPKFLELFKPDAILLGRTPKIVVEVVRKGQPNVERKIRLLNETLSNHQDWRLEVLYAGSEPEQLPAVTTVRLKEQLAEIRKLLPLEQRGSLLLLWATLEALTRRLQPDQTQHPLTPGSVVELLAGEGFVTPSEARQLREAVKWRNRLAHGDLEITPVGESLSDLVTIVERLVSDLEREEPAQLNH</sequence>
<dbReference type="Proteomes" id="UP001196509">
    <property type="component" value="Unassembled WGS sequence"/>
</dbReference>
<name>A0AAE2ZJL2_9HYPH</name>
<dbReference type="RefSeq" id="WP_220228666.1">
    <property type="nucleotide sequence ID" value="NZ_JAICBX010000002.1"/>
</dbReference>
<feature type="domain" description="REase AHJR-like" evidence="1">
    <location>
        <begin position="8"/>
        <end position="98"/>
    </location>
</feature>
<evidence type="ECO:0000259" key="1">
    <source>
        <dbReference type="Pfam" id="PF18743"/>
    </source>
</evidence>
<gene>
    <name evidence="2" type="ORF">K1W69_12445</name>
</gene>